<sequence>MKFIIKIALISLVLSLLWSCQKENDLLKEGEMLFLKHKGASMPVLVRGKYDSDAIILMVHGGAGGSSAPHIEDLGGLVEKEFMVAYWDQRHSGSSQGNFSKDLMTIEQFSEDMKYVVNMLKNKYGADKKIFAMGHSWGVILTTHYLITEEVGLQGVILSNGAHSSEHEYSARMDYVHDFAQEMIEKGLSMPKTIKVEGKTFTTLEEVVQWTLQNDPIDNWEQLTILNELVYSVYDYVQDTYVQDESDGLIQVSKSEIDFYSPYNHLNEWTNDIRTSQLMNSFTDHSSIQEFYDFTPEMDKITLPTCLIWGKYDDIIGLEVAYDYYDVINTPEEDKELIILEHSDHIGMYLENMKFSNALIDFVKAHK</sequence>
<evidence type="ECO:0000313" key="3">
    <source>
        <dbReference type="EMBL" id="NLR91663.1"/>
    </source>
</evidence>
<dbReference type="PRINTS" id="PR00793">
    <property type="entry name" value="PROAMNOPTASE"/>
</dbReference>
<gene>
    <name evidence="3" type="ORF">HGP29_10625</name>
</gene>
<dbReference type="RefSeq" id="WP_168882379.1">
    <property type="nucleotide sequence ID" value="NZ_JABAIL010000003.1"/>
</dbReference>
<reference evidence="3 4" key="1">
    <citation type="submission" date="2020-04" db="EMBL/GenBank/DDBJ databases">
        <title>Flammeovirga sp. SR4, a novel species isolated from seawater.</title>
        <authorList>
            <person name="Wang X."/>
        </authorList>
    </citation>
    <scope>NUCLEOTIDE SEQUENCE [LARGE SCALE GENOMIC DNA]</scope>
    <source>
        <strain evidence="3 4">SR4</strain>
    </source>
</reference>
<dbReference type="InterPro" id="IPR022742">
    <property type="entry name" value="Hydrolase_4"/>
</dbReference>
<dbReference type="GO" id="GO:0008233">
    <property type="term" value="F:peptidase activity"/>
    <property type="evidence" value="ECO:0007669"/>
    <property type="project" value="InterPro"/>
</dbReference>
<accession>A0A7X8SK15</accession>
<evidence type="ECO:0000313" key="4">
    <source>
        <dbReference type="Proteomes" id="UP000585050"/>
    </source>
</evidence>
<dbReference type="AlphaFoldDB" id="A0A7X8SK15"/>
<protein>
    <submittedName>
        <fullName evidence="3">Alpha/beta fold hydrolase</fullName>
    </submittedName>
</protein>
<dbReference type="SUPFAM" id="SSF53474">
    <property type="entry name" value="alpha/beta-Hydrolases"/>
    <property type="match status" value="1"/>
</dbReference>
<keyword evidence="1 3" id="KW-0378">Hydrolase</keyword>
<organism evidence="3 4">
    <name type="scientific">Flammeovirga agarivorans</name>
    <dbReference type="NCBI Taxonomy" id="2726742"/>
    <lineage>
        <taxon>Bacteria</taxon>
        <taxon>Pseudomonadati</taxon>
        <taxon>Bacteroidota</taxon>
        <taxon>Cytophagia</taxon>
        <taxon>Cytophagales</taxon>
        <taxon>Flammeovirgaceae</taxon>
        <taxon>Flammeovirga</taxon>
    </lineage>
</organism>
<comment type="caution">
    <text evidence="3">The sequence shown here is derived from an EMBL/GenBank/DDBJ whole genome shotgun (WGS) entry which is preliminary data.</text>
</comment>
<name>A0A7X8SK15_9BACT</name>
<dbReference type="GO" id="GO:0016020">
    <property type="term" value="C:membrane"/>
    <property type="evidence" value="ECO:0007669"/>
    <property type="project" value="TreeGrafter"/>
</dbReference>
<dbReference type="PANTHER" id="PTHR43798">
    <property type="entry name" value="MONOACYLGLYCEROL LIPASE"/>
    <property type="match status" value="1"/>
</dbReference>
<feature type="domain" description="Serine aminopeptidase S33" evidence="2">
    <location>
        <begin position="52"/>
        <end position="216"/>
    </location>
</feature>
<dbReference type="Pfam" id="PF12146">
    <property type="entry name" value="Hydrolase_4"/>
    <property type="match status" value="1"/>
</dbReference>
<keyword evidence="4" id="KW-1185">Reference proteome</keyword>
<dbReference type="EMBL" id="JABAIL010000003">
    <property type="protein sequence ID" value="NLR91663.1"/>
    <property type="molecule type" value="Genomic_DNA"/>
</dbReference>
<dbReference type="InterPro" id="IPR029058">
    <property type="entry name" value="AB_hydrolase_fold"/>
</dbReference>
<dbReference type="Gene3D" id="3.40.50.1820">
    <property type="entry name" value="alpha/beta hydrolase"/>
    <property type="match status" value="1"/>
</dbReference>
<proteinExistence type="predicted"/>
<evidence type="ECO:0000256" key="1">
    <source>
        <dbReference type="ARBA" id="ARBA00022801"/>
    </source>
</evidence>
<evidence type="ECO:0000259" key="2">
    <source>
        <dbReference type="Pfam" id="PF12146"/>
    </source>
</evidence>
<dbReference type="PANTHER" id="PTHR43798:SF31">
    <property type="entry name" value="AB HYDROLASE SUPERFAMILY PROTEIN YCLE"/>
    <property type="match status" value="1"/>
</dbReference>
<dbReference type="InterPro" id="IPR002410">
    <property type="entry name" value="Peptidase_S33"/>
</dbReference>
<dbReference type="GO" id="GO:0006508">
    <property type="term" value="P:proteolysis"/>
    <property type="evidence" value="ECO:0007669"/>
    <property type="project" value="InterPro"/>
</dbReference>
<dbReference type="Proteomes" id="UP000585050">
    <property type="component" value="Unassembled WGS sequence"/>
</dbReference>
<dbReference type="InterPro" id="IPR050266">
    <property type="entry name" value="AB_hydrolase_sf"/>
</dbReference>